<dbReference type="OrthoDB" id="9769293at2"/>
<dbReference type="SUPFAM" id="SSF110849">
    <property type="entry name" value="ParB/Sulfiredoxin"/>
    <property type="match status" value="1"/>
</dbReference>
<comment type="caution">
    <text evidence="1">The sequence shown here is derived from an EMBL/GenBank/DDBJ whole genome shotgun (WGS) entry which is preliminary data.</text>
</comment>
<evidence type="ECO:0000313" key="2">
    <source>
        <dbReference type="Proteomes" id="UP000319449"/>
    </source>
</evidence>
<name>A0A562V6Z9_9BACT</name>
<keyword evidence="2" id="KW-1185">Reference proteome</keyword>
<dbReference type="AlphaFoldDB" id="A0A562V6Z9"/>
<dbReference type="EMBL" id="VLLN01000036">
    <property type="protein sequence ID" value="TWJ13670.1"/>
    <property type="molecule type" value="Genomic_DNA"/>
</dbReference>
<reference evidence="1 2" key="1">
    <citation type="submission" date="2019-07" db="EMBL/GenBank/DDBJ databases">
        <title>Genomic Encyclopedia of Archaeal and Bacterial Type Strains, Phase II (KMG-II): from individual species to whole genera.</title>
        <authorList>
            <person name="Goeker M."/>
        </authorList>
    </citation>
    <scope>NUCLEOTIDE SEQUENCE [LARGE SCALE GENOMIC DNA]</scope>
    <source>
        <strain evidence="1 2">ATCC BAA-1139</strain>
    </source>
</reference>
<accession>A0A562V6Z9</accession>
<dbReference type="Proteomes" id="UP000319449">
    <property type="component" value="Unassembled WGS sequence"/>
</dbReference>
<gene>
    <name evidence="1" type="ORF">JN12_03722</name>
</gene>
<organism evidence="1 2">
    <name type="scientific">Geobacter argillaceus</name>
    <dbReference type="NCBI Taxonomy" id="345631"/>
    <lineage>
        <taxon>Bacteria</taxon>
        <taxon>Pseudomonadati</taxon>
        <taxon>Thermodesulfobacteriota</taxon>
        <taxon>Desulfuromonadia</taxon>
        <taxon>Geobacterales</taxon>
        <taxon>Geobacteraceae</taxon>
        <taxon>Geobacter</taxon>
    </lineage>
</organism>
<evidence type="ECO:0000313" key="1">
    <source>
        <dbReference type="EMBL" id="TWJ13670.1"/>
    </source>
</evidence>
<proteinExistence type="predicted"/>
<dbReference type="InterPro" id="IPR036086">
    <property type="entry name" value="ParB/Sulfiredoxin_sf"/>
</dbReference>
<protein>
    <recommendedName>
        <fullName evidence="3">ParB-like nuclease family protein</fullName>
    </recommendedName>
</protein>
<sequence>MSTISVNLDGRTIEIQRVQAPLKQLILDVENPRIQYYLDTRLNDNITQDKIKFALAEGNDQYDKLREHIERNGGIYDPIWIVPEGDFFRVIEGNTRSFVYEELSEKYVNEKKWKEIPAYVLPHKVNRDAINFIRLEKHLFGQTPWAAYEKARELYRLNDVEDYSIKRLEQLTKLSASEIKNNIQAFQDMDQQYLPKYNKPSERLKFSYFVEFRKNKELKRLVSEGKISLLDFCDWVGEGKFGRGEDIRKLPQVLKDEQAHQALVDDDFQAALDQLEQKNPAAKSKLFEKIEDVIKGVSLIPFNELDEIKRGLQPAKVDSLKRLYITAENLLKTIGTIK</sequence>
<dbReference type="RefSeq" id="WP_145025586.1">
    <property type="nucleotide sequence ID" value="NZ_VLLN01000036.1"/>
</dbReference>
<evidence type="ECO:0008006" key="3">
    <source>
        <dbReference type="Google" id="ProtNLM"/>
    </source>
</evidence>